<feature type="transmembrane region" description="Helical" evidence="2">
    <location>
        <begin position="78"/>
        <end position="99"/>
    </location>
</feature>
<reference evidence="4 5" key="1">
    <citation type="submission" date="2019-09" db="EMBL/GenBank/DDBJ databases">
        <title>Goodfellowia gen. nov., a new genus of the Pseudonocardineae related to Actinoalloteichus, containing Goodfellowia coeruleoviolacea gen. nov., comb. nov. gen. nov., comb. nov.</title>
        <authorList>
            <person name="Labeda D."/>
        </authorList>
    </citation>
    <scope>NUCLEOTIDE SEQUENCE [LARGE SCALE GENOMIC DNA]</scope>
    <source>
        <strain evidence="4 5">AN110305</strain>
    </source>
</reference>
<sequence>MRPGQPTRVHWVATPPPGAQRQRPVHRAQRYLGPPSYPVPPRWGFPQVAWRWPTSVPGSATPTDLADRVRTQARFTSLVLYTLAGLAVVAAGGEVWRYVLLLQSRYGALDKGVVDTSDALVVTASVVTVLAELLAILLVLLWLYRARQVAAAQAGYRSSRSDRETLIGLVVPGVNLVVAGAVLAELEHAALRRPAEARPRPSRLVRLWWAAWAAGGLVLAGTLLWGLRGDVQSMADGVLLHAVADLCAAGVAVLTALVVRRVSELLTAVEPEDTRLMLVVSVADAPEPPLRAFRYAGSPR</sequence>
<dbReference type="OrthoDB" id="3689403at2"/>
<evidence type="ECO:0000256" key="2">
    <source>
        <dbReference type="SAM" id="Phobius"/>
    </source>
</evidence>
<gene>
    <name evidence="4" type="ORF">F0L68_39400</name>
</gene>
<keyword evidence="5" id="KW-1185">Reference proteome</keyword>
<accession>A0A5B2WAN3</accession>
<protein>
    <submittedName>
        <fullName evidence="4">DUF4328 domain-containing protein</fullName>
    </submittedName>
</protein>
<dbReference type="EMBL" id="VUOB01000096">
    <property type="protein sequence ID" value="KAA2248891.1"/>
    <property type="molecule type" value="Genomic_DNA"/>
</dbReference>
<dbReference type="AlphaFoldDB" id="A0A5B2WAN3"/>
<feature type="transmembrane region" description="Helical" evidence="2">
    <location>
        <begin position="238"/>
        <end position="259"/>
    </location>
</feature>
<dbReference type="RefSeq" id="WP_149855032.1">
    <property type="nucleotide sequence ID" value="NZ_VUOB01000096.1"/>
</dbReference>
<organism evidence="4 5">
    <name type="scientific">Solihabitans fulvus</name>
    <dbReference type="NCBI Taxonomy" id="1892852"/>
    <lineage>
        <taxon>Bacteria</taxon>
        <taxon>Bacillati</taxon>
        <taxon>Actinomycetota</taxon>
        <taxon>Actinomycetes</taxon>
        <taxon>Pseudonocardiales</taxon>
        <taxon>Pseudonocardiaceae</taxon>
        <taxon>Solihabitans</taxon>
    </lineage>
</organism>
<reference evidence="4 5" key="2">
    <citation type="submission" date="2019-09" db="EMBL/GenBank/DDBJ databases">
        <authorList>
            <person name="Jin C."/>
        </authorList>
    </citation>
    <scope>NUCLEOTIDE SEQUENCE [LARGE SCALE GENOMIC DNA]</scope>
    <source>
        <strain evidence="4 5">AN110305</strain>
    </source>
</reference>
<proteinExistence type="predicted"/>
<dbReference type="Proteomes" id="UP000323454">
    <property type="component" value="Unassembled WGS sequence"/>
</dbReference>
<evidence type="ECO:0000313" key="5">
    <source>
        <dbReference type="Proteomes" id="UP000323454"/>
    </source>
</evidence>
<dbReference type="InterPro" id="IPR025565">
    <property type="entry name" value="DUF4328"/>
</dbReference>
<feature type="transmembrane region" description="Helical" evidence="2">
    <location>
        <begin position="206"/>
        <end position="226"/>
    </location>
</feature>
<evidence type="ECO:0000256" key="1">
    <source>
        <dbReference type="SAM" id="MobiDB-lite"/>
    </source>
</evidence>
<name>A0A5B2WAN3_9PSEU</name>
<keyword evidence="2" id="KW-1133">Transmembrane helix</keyword>
<feature type="domain" description="DUF4328" evidence="3">
    <location>
        <begin position="108"/>
        <end position="263"/>
    </location>
</feature>
<feature type="transmembrane region" description="Helical" evidence="2">
    <location>
        <begin position="119"/>
        <end position="144"/>
    </location>
</feature>
<evidence type="ECO:0000313" key="4">
    <source>
        <dbReference type="EMBL" id="KAA2248891.1"/>
    </source>
</evidence>
<keyword evidence="2" id="KW-0812">Transmembrane</keyword>
<dbReference type="Pfam" id="PF14219">
    <property type="entry name" value="DUF4328"/>
    <property type="match status" value="1"/>
</dbReference>
<evidence type="ECO:0000259" key="3">
    <source>
        <dbReference type="Pfam" id="PF14219"/>
    </source>
</evidence>
<comment type="caution">
    <text evidence="4">The sequence shown here is derived from an EMBL/GenBank/DDBJ whole genome shotgun (WGS) entry which is preliminary data.</text>
</comment>
<keyword evidence="2" id="KW-0472">Membrane</keyword>
<feature type="region of interest" description="Disordered" evidence="1">
    <location>
        <begin position="1"/>
        <end position="24"/>
    </location>
</feature>